<organism evidence="1 2">
    <name type="scientific">Stylosanthes scabra</name>
    <dbReference type="NCBI Taxonomy" id="79078"/>
    <lineage>
        <taxon>Eukaryota</taxon>
        <taxon>Viridiplantae</taxon>
        <taxon>Streptophyta</taxon>
        <taxon>Embryophyta</taxon>
        <taxon>Tracheophyta</taxon>
        <taxon>Spermatophyta</taxon>
        <taxon>Magnoliopsida</taxon>
        <taxon>eudicotyledons</taxon>
        <taxon>Gunneridae</taxon>
        <taxon>Pentapetalae</taxon>
        <taxon>rosids</taxon>
        <taxon>fabids</taxon>
        <taxon>Fabales</taxon>
        <taxon>Fabaceae</taxon>
        <taxon>Papilionoideae</taxon>
        <taxon>50 kb inversion clade</taxon>
        <taxon>dalbergioids sensu lato</taxon>
        <taxon>Dalbergieae</taxon>
        <taxon>Pterocarpus clade</taxon>
        <taxon>Stylosanthes</taxon>
    </lineage>
</organism>
<keyword evidence="2" id="KW-1185">Reference proteome</keyword>
<name>A0ABU6UX24_9FABA</name>
<protein>
    <submittedName>
        <fullName evidence="1">Uncharacterized protein</fullName>
    </submittedName>
</protein>
<dbReference type="EMBL" id="JASCZI010122862">
    <property type="protein sequence ID" value="MED6164825.1"/>
    <property type="molecule type" value="Genomic_DNA"/>
</dbReference>
<reference evidence="1 2" key="1">
    <citation type="journal article" date="2023" name="Plants (Basel)">
        <title>Bridging the Gap: Combining Genomics and Transcriptomics Approaches to Understand Stylosanthes scabra, an Orphan Legume from the Brazilian Caatinga.</title>
        <authorList>
            <person name="Ferreira-Neto J.R.C."/>
            <person name="da Silva M.D."/>
            <person name="Binneck E."/>
            <person name="de Melo N.F."/>
            <person name="da Silva R.H."/>
            <person name="de Melo A.L.T.M."/>
            <person name="Pandolfi V."/>
            <person name="Bustamante F.O."/>
            <person name="Brasileiro-Vidal A.C."/>
            <person name="Benko-Iseppon A.M."/>
        </authorList>
    </citation>
    <scope>NUCLEOTIDE SEQUENCE [LARGE SCALE GENOMIC DNA]</scope>
    <source>
        <tissue evidence="1">Leaves</tissue>
    </source>
</reference>
<gene>
    <name evidence="1" type="ORF">PIB30_093878</name>
</gene>
<evidence type="ECO:0000313" key="2">
    <source>
        <dbReference type="Proteomes" id="UP001341840"/>
    </source>
</evidence>
<comment type="caution">
    <text evidence="1">The sequence shown here is derived from an EMBL/GenBank/DDBJ whole genome shotgun (WGS) entry which is preliminary data.</text>
</comment>
<feature type="non-terminal residue" evidence="1">
    <location>
        <position position="1"/>
    </location>
</feature>
<sequence length="73" mass="7624">RPENLMETATVIQSGAEDGTVAKENADSTEVDVGSADLTKGSSVVVGAFAEEMWTATSRRTAATVTDGCFRAR</sequence>
<proteinExistence type="predicted"/>
<accession>A0ABU6UX24</accession>
<evidence type="ECO:0000313" key="1">
    <source>
        <dbReference type="EMBL" id="MED6164825.1"/>
    </source>
</evidence>
<dbReference type="Proteomes" id="UP001341840">
    <property type="component" value="Unassembled WGS sequence"/>
</dbReference>